<dbReference type="SMART" id="SM00343">
    <property type="entry name" value="ZnF_C2HC"/>
    <property type="match status" value="3"/>
</dbReference>
<dbReference type="PANTHER" id="PTHR33223">
    <property type="entry name" value="CCHC-TYPE DOMAIN-CONTAINING PROTEIN"/>
    <property type="match status" value="1"/>
</dbReference>
<evidence type="ECO:0000256" key="1">
    <source>
        <dbReference type="SAM" id="MobiDB-lite"/>
    </source>
</evidence>
<feature type="region of interest" description="Disordered" evidence="1">
    <location>
        <begin position="335"/>
        <end position="366"/>
    </location>
</feature>
<accession>A0ABM3G4U8</accession>
<organism evidence="3 4">
    <name type="scientific">Neodiprion lecontei</name>
    <name type="common">Redheaded pine sawfly</name>
    <dbReference type="NCBI Taxonomy" id="441921"/>
    <lineage>
        <taxon>Eukaryota</taxon>
        <taxon>Metazoa</taxon>
        <taxon>Ecdysozoa</taxon>
        <taxon>Arthropoda</taxon>
        <taxon>Hexapoda</taxon>
        <taxon>Insecta</taxon>
        <taxon>Pterygota</taxon>
        <taxon>Neoptera</taxon>
        <taxon>Endopterygota</taxon>
        <taxon>Hymenoptera</taxon>
        <taxon>Tenthredinoidea</taxon>
        <taxon>Diprionidae</taxon>
        <taxon>Diprioninae</taxon>
        <taxon>Neodiprion</taxon>
    </lineage>
</organism>
<feature type="domain" description="CCHC-type" evidence="2">
    <location>
        <begin position="294"/>
        <end position="310"/>
    </location>
</feature>
<evidence type="ECO:0000313" key="3">
    <source>
        <dbReference type="Proteomes" id="UP000829291"/>
    </source>
</evidence>
<dbReference type="SUPFAM" id="SSF57756">
    <property type="entry name" value="Retrovirus zinc finger-like domains"/>
    <property type="match status" value="1"/>
</dbReference>
<dbReference type="GeneID" id="124294400"/>
<dbReference type="InterPro" id="IPR001878">
    <property type="entry name" value="Znf_CCHC"/>
</dbReference>
<proteinExistence type="predicted"/>
<feature type="domain" description="CCHC-type" evidence="2">
    <location>
        <begin position="272"/>
        <end position="288"/>
    </location>
</feature>
<protein>
    <submittedName>
        <fullName evidence="4">Uncharacterized protein LOC124294400</fullName>
    </submittedName>
</protein>
<evidence type="ECO:0000259" key="2">
    <source>
        <dbReference type="SMART" id="SM00343"/>
    </source>
</evidence>
<dbReference type="Proteomes" id="UP000829291">
    <property type="component" value="Chromosome 5"/>
</dbReference>
<keyword evidence="3" id="KW-1185">Reference proteome</keyword>
<sequence length="366" mass="40929">MAPINETGSNFWSVKDVLPTIPPFDGHNMPFDSFVEQLRHVETLIKASDKMTFAKFAQSKVTGPASQYLVGINCNDVEDLITALSRAYRPDIPIRQLPAQLDRITQQPYERIIDYSCRIRAISKEISTAIIAKHPLDLATLLLNDLKKDTSRSFIRGLRPELEWRIATIRPLPTFETAGSIAEGEEAELINRQMQFSAHYFTPSTPMCLPLPPHTAPPSQVPTAASSIPPLMSLPTRGYVHQPAPRTEPGTYAQALHPNNSSADHVNALPSTCQFCNHQGHSITECHRLQSKRYCTKCRRMGHFHDECNRTNRNQELYCGNCNRRGHTVDRCRSFPRNNQGNAGSNKHLNGNIARGENAPASNANN</sequence>
<dbReference type="InterPro" id="IPR036875">
    <property type="entry name" value="Znf_CCHC_sf"/>
</dbReference>
<evidence type="ECO:0000313" key="4">
    <source>
        <dbReference type="RefSeq" id="XP_046595307.1"/>
    </source>
</evidence>
<dbReference type="RefSeq" id="XP_046595307.1">
    <property type="nucleotide sequence ID" value="XM_046739351.1"/>
</dbReference>
<reference evidence="4" key="1">
    <citation type="submission" date="2025-08" db="UniProtKB">
        <authorList>
            <consortium name="RefSeq"/>
        </authorList>
    </citation>
    <scope>IDENTIFICATION</scope>
    <source>
        <tissue evidence="4">Thorax and Abdomen</tissue>
    </source>
</reference>
<gene>
    <name evidence="4" type="primary">LOC124294400</name>
</gene>
<feature type="domain" description="CCHC-type" evidence="2">
    <location>
        <begin position="318"/>
        <end position="334"/>
    </location>
</feature>
<name>A0ABM3G4U8_NEOLC</name>
<feature type="compositionally biased region" description="Polar residues" evidence="1">
    <location>
        <begin position="336"/>
        <end position="349"/>
    </location>
</feature>
<dbReference type="PANTHER" id="PTHR33223:SF6">
    <property type="entry name" value="CCHC-TYPE DOMAIN-CONTAINING PROTEIN"/>
    <property type="match status" value="1"/>
</dbReference>